<dbReference type="PANTHER" id="PTHR43266">
    <property type="entry name" value="MACROLIDE-EFFLUX PROTEIN"/>
    <property type="match status" value="1"/>
</dbReference>
<keyword evidence="6 7" id="KW-0472">Membrane</keyword>
<evidence type="ECO:0000256" key="7">
    <source>
        <dbReference type="SAM" id="Phobius"/>
    </source>
</evidence>
<keyword evidence="10" id="KW-1185">Reference proteome</keyword>
<proteinExistence type="predicted"/>
<keyword evidence="3" id="KW-1003">Cell membrane</keyword>
<dbReference type="NCBIfam" id="TIGR00900">
    <property type="entry name" value="2A0121"/>
    <property type="match status" value="1"/>
</dbReference>
<reference evidence="9 10" key="1">
    <citation type="submission" date="2023-03" db="EMBL/GenBank/DDBJ databases">
        <title>Bacillus Genome Sequencing.</title>
        <authorList>
            <person name="Dunlap C."/>
        </authorList>
    </citation>
    <scope>NUCLEOTIDE SEQUENCE [LARGE SCALE GENOMIC DNA]</scope>
    <source>
        <strain evidence="9 10">NRS-1717</strain>
    </source>
</reference>
<dbReference type="EMBL" id="JARTFS010000018">
    <property type="protein sequence ID" value="MED4403764.1"/>
    <property type="molecule type" value="Genomic_DNA"/>
</dbReference>
<comment type="caution">
    <text evidence="9">The sequence shown here is derived from an EMBL/GenBank/DDBJ whole genome shotgun (WGS) entry which is preliminary data.</text>
</comment>
<feature type="transmembrane region" description="Helical" evidence="7">
    <location>
        <begin position="291"/>
        <end position="310"/>
    </location>
</feature>
<dbReference type="InterPro" id="IPR036259">
    <property type="entry name" value="MFS_trans_sf"/>
</dbReference>
<evidence type="ECO:0000259" key="8">
    <source>
        <dbReference type="PROSITE" id="PS50850"/>
    </source>
</evidence>
<evidence type="ECO:0000313" key="9">
    <source>
        <dbReference type="EMBL" id="MED4403764.1"/>
    </source>
</evidence>
<keyword evidence="2" id="KW-0813">Transport</keyword>
<evidence type="ECO:0000256" key="6">
    <source>
        <dbReference type="ARBA" id="ARBA00023136"/>
    </source>
</evidence>
<feature type="transmembrane region" description="Helical" evidence="7">
    <location>
        <begin position="358"/>
        <end position="377"/>
    </location>
</feature>
<dbReference type="PROSITE" id="PS50850">
    <property type="entry name" value="MFS"/>
    <property type="match status" value="1"/>
</dbReference>
<evidence type="ECO:0000256" key="4">
    <source>
        <dbReference type="ARBA" id="ARBA00022692"/>
    </source>
</evidence>
<name>A0ABU6P5E2_9BACI</name>
<evidence type="ECO:0000313" key="10">
    <source>
        <dbReference type="Proteomes" id="UP001342826"/>
    </source>
</evidence>
<feature type="transmembrane region" description="Helical" evidence="7">
    <location>
        <begin position="47"/>
        <end position="67"/>
    </location>
</feature>
<keyword evidence="5 7" id="KW-1133">Transmembrane helix</keyword>
<comment type="subcellular location">
    <subcellularLocation>
        <location evidence="1">Cell membrane</location>
        <topology evidence="1">Multi-pass membrane protein</topology>
    </subcellularLocation>
</comment>
<dbReference type="PANTHER" id="PTHR43266:SF8">
    <property type="entry name" value="MACROLIDE-EFFLUX PROTEIN"/>
    <property type="match status" value="1"/>
</dbReference>
<protein>
    <submittedName>
        <fullName evidence="9">MFS transporter</fullName>
    </submittedName>
</protein>
<feature type="domain" description="Major facilitator superfamily (MFS) profile" evidence="8">
    <location>
        <begin position="8"/>
        <end position="405"/>
    </location>
</feature>
<dbReference type="Proteomes" id="UP001342826">
    <property type="component" value="Unassembled WGS sequence"/>
</dbReference>
<sequence>MEIFKNRNFVKLFFAALASQMGTTIGNMAFAFYLLDRFSHQPLYATLAELMYSLPTIFVFFIVGVVADRFDRKKVAENCDWIRAGLTVVLFIALFFQSIPLIFFILFLRSAVTKFFFPAENSLVQGILNKDQYAKAAGLNQMLFSIFMVFGVGLGAATYKTVGIHGAVVIDFFSFIISGFLIRACKIPTAARLPNGKLSWKELSIKSSLNDFKDGITYIIKNRLLALLVFGFFMFGFVTGAFAILPMFTMKYKLALEHYEWYASLFAISLGIGLLVGSGISAFISSKVKPYQLMIFPIFLTGLLVFFLGFTDRVWVFLSLVFVIGTCIAPINVAIGGWMPKIVHPKLMGRVSGWIDPLMMLAQSLTLGVIAFLFPKVVTSTDYLYYGMACIILCVFIFYAMTLPKLSKKADESKNLKEKQLVNH</sequence>
<feature type="transmembrane region" description="Helical" evidence="7">
    <location>
        <begin position="12"/>
        <end position="35"/>
    </location>
</feature>
<dbReference type="InterPro" id="IPR004751">
    <property type="entry name" value="Drug_antiport"/>
</dbReference>
<keyword evidence="4 7" id="KW-0812">Transmembrane</keyword>
<feature type="transmembrane region" description="Helical" evidence="7">
    <location>
        <begin position="316"/>
        <end position="338"/>
    </location>
</feature>
<feature type="transmembrane region" description="Helical" evidence="7">
    <location>
        <begin position="137"/>
        <end position="156"/>
    </location>
</feature>
<feature type="transmembrane region" description="Helical" evidence="7">
    <location>
        <begin position="224"/>
        <end position="249"/>
    </location>
</feature>
<dbReference type="Pfam" id="PF07690">
    <property type="entry name" value="MFS_1"/>
    <property type="match status" value="1"/>
</dbReference>
<organism evidence="9 10">
    <name type="scientific">Metabacillus fastidiosus</name>
    <dbReference type="NCBI Taxonomy" id="1458"/>
    <lineage>
        <taxon>Bacteria</taxon>
        <taxon>Bacillati</taxon>
        <taxon>Bacillota</taxon>
        <taxon>Bacilli</taxon>
        <taxon>Bacillales</taxon>
        <taxon>Bacillaceae</taxon>
        <taxon>Metabacillus</taxon>
    </lineage>
</organism>
<evidence type="ECO:0000256" key="5">
    <source>
        <dbReference type="ARBA" id="ARBA00022989"/>
    </source>
</evidence>
<feature type="transmembrane region" description="Helical" evidence="7">
    <location>
        <begin position="162"/>
        <end position="182"/>
    </location>
</feature>
<feature type="transmembrane region" description="Helical" evidence="7">
    <location>
        <begin position="383"/>
        <end position="401"/>
    </location>
</feature>
<feature type="transmembrane region" description="Helical" evidence="7">
    <location>
        <begin position="261"/>
        <end position="284"/>
    </location>
</feature>
<dbReference type="CDD" id="cd06173">
    <property type="entry name" value="MFS_MefA_like"/>
    <property type="match status" value="1"/>
</dbReference>
<dbReference type="RefSeq" id="WP_066235324.1">
    <property type="nucleotide sequence ID" value="NZ_JARTFQ010000006.1"/>
</dbReference>
<dbReference type="GeneID" id="301143135"/>
<dbReference type="Gene3D" id="1.20.1250.20">
    <property type="entry name" value="MFS general substrate transporter like domains"/>
    <property type="match status" value="1"/>
</dbReference>
<dbReference type="InterPro" id="IPR011701">
    <property type="entry name" value="MFS"/>
</dbReference>
<dbReference type="SUPFAM" id="SSF103473">
    <property type="entry name" value="MFS general substrate transporter"/>
    <property type="match status" value="1"/>
</dbReference>
<evidence type="ECO:0000256" key="3">
    <source>
        <dbReference type="ARBA" id="ARBA00022475"/>
    </source>
</evidence>
<accession>A0ABU6P5E2</accession>
<feature type="transmembrane region" description="Helical" evidence="7">
    <location>
        <begin position="87"/>
        <end position="108"/>
    </location>
</feature>
<dbReference type="InterPro" id="IPR020846">
    <property type="entry name" value="MFS_dom"/>
</dbReference>
<gene>
    <name evidence="9" type="ORF">P9271_20855</name>
</gene>
<evidence type="ECO:0000256" key="1">
    <source>
        <dbReference type="ARBA" id="ARBA00004651"/>
    </source>
</evidence>
<evidence type="ECO:0000256" key="2">
    <source>
        <dbReference type="ARBA" id="ARBA00022448"/>
    </source>
</evidence>